<organism evidence="1 2">
    <name type="scientific">Elysia crispata</name>
    <name type="common">lettuce slug</name>
    <dbReference type="NCBI Taxonomy" id="231223"/>
    <lineage>
        <taxon>Eukaryota</taxon>
        <taxon>Metazoa</taxon>
        <taxon>Spiralia</taxon>
        <taxon>Lophotrochozoa</taxon>
        <taxon>Mollusca</taxon>
        <taxon>Gastropoda</taxon>
        <taxon>Heterobranchia</taxon>
        <taxon>Euthyneura</taxon>
        <taxon>Panpulmonata</taxon>
        <taxon>Sacoglossa</taxon>
        <taxon>Placobranchoidea</taxon>
        <taxon>Plakobranchidae</taxon>
        <taxon>Elysia</taxon>
    </lineage>
</organism>
<dbReference type="EMBL" id="JAWDGP010003216">
    <property type="protein sequence ID" value="KAK3776464.1"/>
    <property type="molecule type" value="Genomic_DNA"/>
</dbReference>
<comment type="caution">
    <text evidence="1">The sequence shown here is derived from an EMBL/GenBank/DDBJ whole genome shotgun (WGS) entry which is preliminary data.</text>
</comment>
<gene>
    <name evidence="1" type="ORF">RRG08_023816</name>
</gene>
<reference evidence="1" key="1">
    <citation type="journal article" date="2023" name="G3 (Bethesda)">
        <title>A reference genome for the long-term kleptoplast-retaining sea slug Elysia crispata morphotype clarki.</title>
        <authorList>
            <person name="Eastman K.E."/>
            <person name="Pendleton A.L."/>
            <person name="Shaikh M.A."/>
            <person name="Suttiyut T."/>
            <person name="Ogas R."/>
            <person name="Tomko P."/>
            <person name="Gavelis G."/>
            <person name="Widhalm J.R."/>
            <person name="Wisecaver J.H."/>
        </authorList>
    </citation>
    <scope>NUCLEOTIDE SEQUENCE</scope>
    <source>
        <strain evidence="1">ECLA1</strain>
    </source>
</reference>
<accession>A0AAE0ZVV2</accession>
<keyword evidence="2" id="KW-1185">Reference proteome</keyword>
<protein>
    <submittedName>
        <fullName evidence="1">Uncharacterized protein</fullName>
    </submittedName>
</protein>
<dbReference type="Proteomes" id="UP001283361">
    <property type="component" value="Unassembled WGS sequence"/>
</dbReference>
<dbReference type="AlphaFoldDB" id="A0AAE0ZVV2"/>
<proteinExistence type="predicted"/>
<name>A0AAE0ZVV2_9GAST</name>
<evidence type="ECO:0000313" key="2">
    <source>
        <dbReference type="Proteomes" id="UP001283361"/>
    </source>
</evidence>
<evidence type="ECO:0000313" key="1">
    <source>
        <dbReference type="EMBL" id="KAK3776464.1"/>
    </source>
</evidence>
<sequence length="87" mass="9453">MLRFSLAASIIDTQDDMNFLATPSHHSSLLVISNDQAVICGPLCLPHPLAPEKTSKTNGAGLLTSSVFSELMPRLNFRSRQVKSIQS</sequence>